<name>A0ABT3J489_9RHOB</name>
<evidence type="ECO:0000259" key="6">
    <source>
        <dbReference type="PROSITE" id="PS00716"/>
    </source>
</evidence>
<dbReference type="Pfam" id="PF04542">
    <property type="entry name" value="Sigma70_r2"/>
    <property type="match status" value="1"/>
</dbReference>
<dbReference type="InterPro" id="IPR050813">
    <property type="entry name" value="Sigma-70_Factor"/>
</dbReference>
<comment type="similarity">
    <text evidence="1">Belongs to the sigma-70 factor family.</text>
</comment>
<dbReference type="Proteomes" id="UP001207582">
    <property type="component" value="Unassembled WGS sequence"/>
</dbReference>
<dbReference type="PRINTS" id="PR00046">
    <property type="entry name" value="SIGMA70FCT"/>
</dbReference>
<dbReference type="InterPro" id="IPR013324">
    <property type="entry name" value="RNA_pol_sigma_r3/r4-like"/>
</dbReference>
<dbReference type="SUPFAM" id="SSF88659">
    <property type="entry name" value="Sigma3 and sigma4 domains of RNA polymerase sigma factors"/>
    <property type="match status" value="1"/>
</dbReference>
<evidence type="ECO:0000256" key="3">
    <source>
        <dbReference type="ARBA" id="ARBA00023082"/>
    </source>
</evidence>
<dbReference type="InterPro" id="IPR014284">
    <property type="entry name" value="RNA_pol_sigma-70_dom"/>
</dbReference>
<dbReference type="InterPro" id="IPR000943">
    <property type="entry name" value="RNA_pol_sigma70"/>
</dbReference>
<dbReference type="InterPro" id="IPR013325">
    <property type="entry name" value="RNA_pol_sigma_r2"/>
</dbReference>
<proteinExistence type="inferred from homology"/>
<feature type="domain" description="RNA polymerase sigma-70" evidence="6">
    <location>
        <begin position="312"/>
        <end position="338"/>
    </location>
</feature>
<keyword evidence="5" id="KW-0804">Transcription</keyword>
<evidence type="ECO:0000256" key="2">
    <source>
        <dbReference type="ARBA" id="ARBA00023015"/>
    </source>
</evidence>
<dbReference type="RefSeq" id="WP_264772237.1">
    <property type="nucleotide sequence ID" value="NZ_JAPDOG010000011.1"/>
</dbReference>
<evidence type="ECO:0000256" key="5">
    <source>
        <dbReference type="ARBA" id="ARBA00023163"/>
    </source>
</evidence>
<sequence>MDRVAVSALRPPRFDLTCHGCANLRKREKLLVSPRAPEGSAVNMQKIDFEVAKSIAPLDRTTMRPGPCWGKGRQRGSGGFLKEEDEIRLARAWRDDGDTAARNALIEAYIPFARGFALKMTRESSDRDDFINEAVIGLMAAADRFDPDKGYRFSTYAQWWVLSSLRDYRMRNHSLVRINSSGEQRKLFFSLRKVIADVERQFQQSGRSYTVADIHAAAADRLSIPLRAIEDFGGRLSGADPSLNARNDAADGEGGEWIDRIADDRPGAEALIVQQDTETRIGRVIAEALEILSPREREIIALRKLDPDDVRTLDELGHRFGVTRERVRQLEVSAMRKMRRFIRRSGFRVNEAIR</sequence>
<organism evidence="7 8">
    <name type="scientific">Defluviimonas salinarum</name>
    <dbReference type="NCBI Taxonomy" id="2992147"/>
    <lineage>
        <taxon>Bacteria</taxon>
        <taxon>Pseudomonadati</taxon>
        <taxon>Pseudomonadota</taxon>
        <taxon>Alphaproteobacteria</taxon>
        <taxon>Rhodobacterales</taxon>
        <taxon>Paracoccaceae</taxon>
        <taxon>Albidovulum</taxon>
    </lineage>
</organism>
<dbReference type="Gene3D" id="1.10.10.10">
    <property type="entry name" value="Winged helix-like DNA-binding domain superfamily/Winged helix DNA-binding domain"/>
    <property type="match status" value="1"/>
</dbReference>
<dbReference type="PROSITE" id="PS00716">
    <property type="entry name" value="SIGMA70_2"/>
    <property type="match status" value="1"/>
</dbReference>
<dbReference type="InterPro" id="IPR036388">
    <property type="entry name" value="WH-like_DNA-bd_sf"/>
</dbReference>
<keyword evidence="2" id="KW-0805">Transcription regulation</keyword>
<dbReference type="Gene3D" id="1.20.120.1810">
    <property type="match status" value="1"/>
</dbReference>
<dbReference type="InterPro" id="IPR007630">
    <property type="entry name" value="RNA_pol_sigma70_r4"/>
</dbReference>
<dbReference type="CDD" id="cd06171">
    <property type="entry name" value="Sigma70_r4"/>
    <property type="match status" value="1"/>
</dbReference>
<dbReference type="NCBIfam" id="TIGR02937">
    <property type="entry name" value="sigma70-ECF"/>
    <property type="match status" value="1"/>
</dbReference>
<reference evidence="7 8" key="1">
    <citation type="submission" date="2022-10" db="EMBL/GenBank/DDBJ databases">
        <title>Defluviimonas sp. CAU 1641 isolated from mud.</title>
        <authorList>
            <person name="Kim W."/>
        </authorList>
    </citation>
    <scope>NUCLEOTIDE SEQUENCE [LARGE SCALE GENOMIC DNA]</scope>
    <source>
        <strain evidence="7 8">CAU 1641</strain>
    </source>
</reference>
<dbReference type="PANTHER" id="PTHR30376">
    <property type="entry name" value="SIGMA FACTOR RPOH HEAT SHOCK RELATED"/>
    <property type="match status" value="1"/>
</dbReference>
<evidence type="ECO:0000313" key="7">
    <source>
        <dbReference type="EMBL" id="MCW3782504.1"/>
    </source>
</evidence>
<evidence type="ECO:0000313" key="8">
    <source>
        <dbReference type="Proteomes" id="UP001207582"/>
    </source>
</evidence>
<dbReference type="SUPFAM" id="SSF88946">
    <property type="entry name" value="Sigma2 domain of RNA polymerase sigma factors"/>
    <property type="match status" value="1"/>
</dbReference>
<evidence type="ECO:0000256" key="4">
    <source>
        <dbReference type="ARBA" id="ARBA00023125"/>
    </source>
</evidence>
<gene>
    <name evidence="7" type="ORF">OM960_13010</name>
</gene>
<accession>A0ABT3J489</accession>
<dbReference type="EMBL" id="JAPDOG010000011">
    <property type="protein sequence ID" value="MCW3782504.1"/>
    <property type="molecule type" value="Genomic_DNA"/>
</dbReference>
<evidence type="ECO:0000256" key="1">
    <source>
        <dbReference type="ARBA" id="ARBA00007788"/>
    </source>
</evidence>
<dbReference type="Pfam" id="PF04545">
    <property type="entry name" value="Sigma70_r4"/>
    <property type="match status" value="1"/>
</dbReference>
<dbReference type="InterPro" id="IPR007627">
    <property type="entry name" value="RNA_pol_sigma70_r2"/>
</dbReference>
<protein>
    <submittedName>
        <fullName evidence="7">Sigma-70 family RNA polymerase sigma factor</fullName>
    </submittedName>
</protein>
<dbReference type="PANTHER" id="PTHR30376:SF3">
    <property type="entry name" value="RNA POLYMERASE SIGMA FACTOR RPOH"/>
    <property type="match status" value="1"/>
</dbReference>
<keyword evidence="8" id="KW-1185">Reference proteome</keyword>
<keyword evidence="4" id="KW-0238">DNA-binding</keyword>
<keyword evidence="3" id="KW-0731">Sigma factor</keyword>
<comment type="caution">
    <text evidence="7">The sequence shown here is derived from an EMBL/GenBank/DDBJ whole genome shotgun (WGS) entry which is preliminary data.</text>
</comment>